<name>A0A5N6MPW9_9ASTR</name>
<sequence>MKIFFPKIGSCFCGTVIIAPETETIAAAVSTNRRPNSGKHWTPELSAIAEDGGALNVCQQSNHSVSVVRSEKKPLTKPKSTPKTRSHSYGGSHWNFSQAMAIPAFSPTPFMF</sequence>
<organism evidence="2 3">
    <name type="scientific">Mikania micrantha</name>
    <name type="common">bitter vine</name>
    <dbReference type="NCBI Taxonomy" id="192012"/>
    <lineage>
        <taxon>Eukaryota</taxon>
        <taxon>Viridiplantae</taxon>
        <taxon>Streptophyta</taxon>
        <taxon>Embryophyta</taxon>
        <taxon>Tracheophyta</taxon>
        <taxon>Spermatophyta</taxon>
        <taxon>Magnoliopsida</taxon>
        <taxon>eudicotyledons</taxon>
        <taxon>Gunneridae</taxon>
        <taxon>Pentapetalae</taxon>
        <taxon>asterids</taxon>
        <taxon>campanulids</taxon>
        <taxon>Asterales</taxon>
        <taxon>Asteraceae</taxon>
        <taxon>Asteroideae</taxon>
        <taxon>Heliantheae alliance</taxon>
        <taxon>Eupatorieae</taxon>
        <taxon>Mikania</taxon>
    </lineage>
</organism>
<protein>
    <submittedName>
        <fullName evidence="2">Uncharacterized protein</fullName>
    </submittedName>
</protein>
<reference evidence="2 3" key="1">
    <citation type="submission" date="2019-05" db="EMBL/GenBank/DDBJ databases">
        <title>Mikania micrantha, genome provides insights into the molecular mechanism of rapid growth.</title>
        <authorList>
            <person name="Liu B."/>
        </authorList>
    </citation>
    <scope>NUCLEOTIDE SEQUENCE [LARGE SCALE GENOMIC DNA]</scope>
    <source>
        <strain evidence="2">NLD-2019</strain>
        <tissue evidence="2">Leaf</tissue>
    </source>
</reference>
<evidence type="ECO:0000313" key="3">
    <source>
        <dbReference type="Proteomes" id="UP000326396"/>
    </source>
</evidence>
<proteinExistence type="predicted"/>
<dbReference type="EMBL" id="SZYD01000015">
    <property type="protein sequence ID" value="KAD3642069.1"/>
    <property type="molecule type" value="Genomic_DNA"/>
</dbReference>
<dbReference type="Proteomes" id="UP000326396">
    <property type="component" value="Linkage Group LG5"/>
</dbReference>
<feature type="region of interest" description="Disordered" evidence="1">
    <location>
        <begin position="68"/>
        <end position="93"/>
    </location>
</feature>
<dbReference type="OrthoDB" id="1917265at2759"/>
<gene>
    <name evidence="2" type="ORF">E3N88_31293</name>
</gene>
<dbReference type="PANTHER" id="PTHR35318">
    <property type="entry name" value="BNAA10G08410D PROTEIN"/>
    <property type="match status" value="1"/>
</dbReference>
<dbReference type="AlphaFoldDB" id="A0A5N6MPW9"/>
<evidence type="ECO:0000256" key="1">
    <source>
        <dbReference type="SAM" id="MobiDB-lite"/>
    </source>
</evidence>
<keyword evidence="3" id="KW-1185">Reference proteome</keyword>
<comment type="caution">
    <text evidence="2">The sequence shown here is derived from an EMBL/GenBank/DDBJ whole genome shotgun (WGS) entry which is preliminary data.</text>
</comment>
<dbReference type="PANTHER" id="PTHR35318:SF7">
    <property type="match status" value="1"/>
</dbReference>
<evidence type="ECO:0000313" key="2">
    <source>
        <dbReference type="EMBL" id="KAD3642069.1"/>
    </source>
</evidence>
<accession>A0A5N6MPW9</accession>